<dbReference type="HOGENOM" id="CLU_2018984_0_0_1"/>
<dbReference type="EnsemblPlants" id="ORUFI01G14950.1">
    <property type="protein sequence ID" value="ORUFI01G14950.1"/>
    <property type="gene ID" value="ORUFI01G14950"/>
</dbReference>
<reference evidence="2" key="2">
    <citation type="submission" date="2015-06" db="UniProtKB">
        <authorList>
            <consortium name="EnsemblPlants"/>
        </authorList>
    </citation>
    <scope>IDENTIFICATION</scope>
</reference>
<sequence length="123" mass="13222">MEEEEDGKMMKGVKVASAKRIERDGSSGQIDKAHTIQGSSPSQCDEKLDDAGAGDGWSLAATPIPLLLQLAAFLPWPDTDKLPSPSMSSCYVVWSEDDHGLGDAARGRKRDKNEATSLKGMMN</sequence>
<keyword evidence="3" id="KW-1185">Reference proteome</keyword>
<dbReference type="Gramene" id="ORUFI01G14950.1">
    <property type="protein sequence ID" value="ORUFI01G14950.1"/>
    <property type="gene ID" value="ORUFI01G14950"/>
</dbReference>
<evidence type="ECO:0000313" key="2">
    <source>
        <dbReference type="EnsemblPlants" id="ORUFI01G14950.1"/>
    </source>
</evidence>
<evidence type="ECO:0000256" key="1">
    <source>
        <dbReference type="SAM" id="MobiDB-lite"/>
    </source>
</evidence>
<evidence type="ECO:0000313" key="3">
    <source>
        <dbReference type="Proteomes" id="UP000008022"/>
    </source>
</evidence>
<reference evidence="3" key="1">
    <citation type="submission" date="2013-06" db="EMBL/GenBank/DDBJ databases">
        <authorList>
            <person name="Zhao Q."/>
        </authorList>
    </citation>
    <scope>NUCLEOTIDE SEQUENCE</scope>
    <source>
        <strain evidence="3">cv. W1943</strain>
    </source>
</reference>
<dbReference type="AlphaFoldDB" id="A0A0E0MVK8"/>
<proteinExistence type="predicted"/>
<organism evidence="2 3">
    <name type="scientific">Oryza rufipogon</name>
    <name type="common">Brownbeard rice</name>
    <name type="synonym">Asian wild rice</name>
    <dbReference type="NCBI Taxonomy" id="4529"/>
    <lineage>
        <taxon>Eukaryota</taxon>
        <taxon>Viridiplantae</taxon>
        <taxon>Streptophyta</taxon>
        <taxon>Embryophyta</taxon>
        <taxon>Tracheophyta</taxon>
        <taxon>Spermatophyta</taxon>
        <taxon>Magnoliopsida</taxon>
        <taxon>Liliopsida</taxon>
        <taxon>Poales</taxon>
        <taxon>Poaceae</taxon>
        <taxon>BOP clade</taxon>
        <taxon>Oryzoideae</taxon>
        <taxon>Oryzeae</taxon>
        <taxon>Oryzinae</taxon>
        <taxon>Oryza</taxon>
    </lineage>
</organism>
<evidence type="ECO:0008006" key="4">
    <source>
        <dbReference type="Google" id="ProtNLM"/>
    </source>
</evidence>
<accession>A0A0E0MVK8</accession>
<name>A0A0E0MVK8_ORYRU</name>
<feature type="region of interest" description="Disordered" evidence="1">
    <location>
        <begin position="1"/>
        <end position="55"/>
    </location>
</feature>
<feature type="region of interest" description="Disordered" evidence="1">
    <location>
        <begin position="100"/>
        <end position="123"/>
    </location>
</feature>
<dbReference type="Proteomes" id="UP000008022">
    <property type="component" value="Unassembled WGS sequence"/>
</dbReference>
<protein>
    <recommendedName>
        <fullName evidence="4">DUF834 domain-containing protein</fullName>
    </recommendedName>
</protein>